<sequence length="132" mass="14880">MSRPQESPQSPQPNPTHHGLGFGPFIRAHWWSILRSTSPTPLSCVSYNENQKMKLDPDEQALLCTREYDLSSRLDSNQANIWSSPSPFSIPILREPLRATKYATDTSLSHWFILPGSILDPLSLHKTNLGIL</sequence>
<dbReference type="AlphaFoldDB" id="A0AAI9TPY6"/>
<evidence type="ECO:0000313" key="2">
    <source>
        <dbReference type="Proteomes" id="UP001227192"/>
    </source>
</evidence>
<gene>
    <name evidence="1" type="ORF">VN97_g2541</name>
</gene>
<proteinExistence type="predicted"/>
<evidence type="ECO:0000313" key="1">
    <source>
        <dbReference type="EMBL" id="KAJ9490683.1"/>
    </source>
</evidence>
<accession>A0AAI9TPY6</accession>
<reference evidence="1" key="1">
    <citation type="submission" date="2015-06" db="EMBL/GenBank/DDBJ databases">
        <authorList>
            <person name="Nguyen H."/>
        </authorList>
    </citation>
    <scope>NUCLEOTIDE SEQUENCE</scope>
    <source>
        <strain evidence="1">DAOM 180753</strain>
    </source>
</reference>
<organism evidence="1 2">
    <name type="scientific">Penicillium thymicola</name>
    <dbReference type="NCBI Taxonomy" id="293382"/>
    <lineage>
        <taxon>Eukaryota</taxon>
        <taxon>Fungi</taxon>
        <taxon>Dikarya</taxon>
        <taxon>Ascomycota</taxon>
        <taxon>Pezizomycotina</taxon>
        <taxon>Eurotiomycetes</taxon>
        <taxon>Eurotiomycetidae</taxon>
        <taxon>Eurotiales</taxon>
        <taxon>Aspergillaceae</taxon>
        <taxon>Penicillium</taxon>
    </lineage>
</organism>
<dbReference type="EMBL" id="LACB01000050">
    <property type="protein sequence ID" value="KAJ9490683.1"/>
    <property type="molecule type" value="Genomic_DNA"/>
</dbReference>
<comment type="caution">
    <text evidence="1">The sequence shown here is derived from an EMBL/GenBank/DDBJ whole genome shotgun (WGS) entry which is preliminary data.</text>
</comment>
<name>A0AAI9TPY6_PENTH</name>
<keyword evidence="2" id="KW-1185">Reference proteome</keyword>
<dbReference type="Proteomes" id="UP001227192">
    <property type="component" value="Unassembled WGS sequence"/>
</dbReference>
<protein>
    <submittedName>
        <fullName evidence="1">Uncharacterized protein</fullName>
    </submittedName>
</protein>
<reference evidence="1" key="2">
    <citation type="journal article" date="2016" name="Fungal Biol.">
        <title>Ochratoxin A production by Penicillium thymicola.</title>
        <authorList>
            <person name="Nguyen H.D.T."/>
            <person name="McMullin D.R."/>
            <person name="Ponomareva E."/>
            <person name="Riley R."/>
            <person name="Pomraning K.R."/>
            <person name="Baker S.E."/>
            <person name="Seifert K.A."/>
        </authorList>
    </citation>
    <scope>NUCLEOTIDE SEQUENCE</scope>
    <source>
        <strain evidence="1">DAOM 180753</strain>
    </source>
</reference>